<dbReference type="AlphaFoldDB" id="A0A369JE68"/>
<dbReference type="InterPro" id="IPR045340">
    <property type="entry name" value="DUF6533"/>
</dbReference>
<evidence type="ECO:0000313" key="4">
    <source>
        <dbReference type="Proteomes" id="UP000076154"/>
    </source>
</evidence>
<feature type="transmembrane region" description="Helical" evidence="1">
    <location>
        <begin position="227"/>
        <end position="248"/>
    </location>
</feature>
<feature type="transmembrane region" description="Helical" evidence="1">
    <location>
        <begin position="118"/>
        <end position="136"/>
    </location>
</feature>
<proteinExistence type="predicted"/>
<protein>
    <recommendedName>
        <fullName evidence="2">DUF6533 domain-containing protein</fullName>
    </recommendedName>
</protein>
<keyword evidence="1" id="KW-0472">Membrane</keyword>
<keyword evidence="4" id="KW-1185">Reference proteome</keyword>
<evidence type="ECO:0000313" key="3">
    <source>
        <dbReference type="EMBL" id="RDB18705.1"/>
    </source>
</evidence>
<organism evidence="3 4">
    <name type="scientific">Hypsizygus marmoreus</name>
    <name type="common">White beech mushroom</name>
    <name type="synonym">Agaricus marmoreus</name>
    <dbReference type="NCBI Taxonomy" id="39966"/>
    <lineage>
        <taxon>Eukaryota</taxon>
        <taxon>Fungi</taxon>
        <taxon>Dikarya</taxon>
        <taxon>Basidiomycota</taxon>
        <taxon>Agaricomycotina</taxon>
        <taxon>Agaricomycetes</taxon>
        <taxon>Agaricomycetidae</taxon>
        <taxon>Agaricales</taxon>
        <taxon>Tricholomatineae</taxon>
        <taxon>Lyophyllaceae</taxon>
        <taxon>Hypsizygus</taxon>
    </lineage>
</organism>
<name>A0A369JE68_HYPMA</name>
<keyword evidence="1" id="KW-0812">Transmembrane</keyword>
<dbReference type="STRING" id="39966.A0A369JE68"/>
<comment type="caution">
    <text evidence="3">The sequence shown here is derived from an EMBL/GenBank/DDBJ whole genome shotgun (WGS) entry which is preliminary data.</text>
</comment>
<dbReference type="Pfam" id="PF20151">
    <property type="entry name" value="DUF6533"/>
    <property type="match status" value="1"/>
</dbReference>
<feature type="transmembrane region" description="Helical" evidence="1">
    <location>
        <begin position="142"/>
        <end position="167"/>
    </location>
</feature>
<gene>
    <name evidence="3" type="ORF">Hypma_014732</name>
</gene>
<feature type="transmembrane region" description="Helical" evidence="1">
    <location>
        <begin position="52"/>
        <end position="74"/>
    </location>
</feature>
<dbReference type="EMBL" id="LUEZ02000090">
    <property type="protein sequence ID" value="RDB18705.1"/>
    <property type="molecule type" value="Genomic_DNA"/>
</dbReference>
<dbReference type="Proteomes" id="UP000076154">
    <property type="component" value="Unassembled WGS sequence"/>
</dbReference>
<evidence type="ECO:0000256" key="1">
    <source>
        <dbReference type="SAM" id="Phobius"/>
    </source>
</evidence>
<accession>A0A369JE68</accession>
<feature type="transmembrane region" description="Helical" evidence="1">
    <location>
        <begin position="86"/>
        <end position="106"/>
    </location>
</feature>
<evidence type="ECO:0000259" key="2">
    <source>
        <dbReference type="Pfam" id="PF20151"/>
    </source>
</evidence>
<feature type="domain" description="DUF6533" evidence="2">
    <location>
        <begin position="23"/>
        <end position="68"/>
    </location>
</feature>
<sequence>MDPTAPDIHALAVGAQHLLAGKYFQLAAYVVLIFDHILTFSEEVERIWKRRITGAAILFLINRYLTPLQFLVIIDAFHDPIWTRSVQVFTGSVLFSMLISMSFFCLDRFVAFEGASTVALIAVCELIMILRVFALYGRSFPILIFLMILWVVQVIISSVGLSTGFAVPLPPGLIGCIFTGSSPLFPSLWVAPLVTNSIMFFLTLYRTRDYILQTGHAPTLHIFVRDGTMYFLVILMANLMNTLIYFLAVGDLKAIGASFSQLITATMVSRLVLNLRSASALTDGATIDDSYQPKASIRFMTRTIGNLGEEVETYDDHDPRVIGEVIPMVDRIGKRHLLYR</sequence>
<keyword evidence="1" id="KW-1133">Transmembrane helix</keyword>
<dbReference type="InParanoid" id="A0A369JE68"/>
<dbReference type="OrthoDB" id="3242376at2759"/>
<reference evidence="3" key="1">
    <citation type="submission" date="2018-04" db="EMBL/GenBank/DDBJ databases">
        <title>Whole genome sequencing of Hypsizygus marmoreus.</title>
        <authorList>
            <person name="Choi I.-G."/>
            <person name="Min B."/>
            <person name="Kim J.-G."/>
            <person name="Kim S."/>
            <person name="Oh Y.-L."/>
            <person name="Kong W.-S."/>
            <person name="Park H."/>
            <person name="Jeong J."/>
            <person name="Song E.-S."/>
        </authorList>
    </citation>
    <scope>NUCLEOTIDE SEQUENCE [LARGE SCALE GENOMIC DNA]</scope>
    <source>
        <strain evidence="3">51987-8</strain>
    </source>
</reference>